<comment type="caution">
    <text evidence="2">The sequence shown here is derived from an EMBL/GenBank/DDBJ whole genome shotgun (WGS) entry which is preliminary data.</text>
</comment>
<organism evidence="2 3">
    <name type="scientific">Flavobacterium agrisoli</name>
    <dbReference type="NCBI Taxonomy" id="2793066"/>
    <lineage>
        <taxon>Bacteria</taxon>
        <taxon>Pseudomonadati</taxon>
        <taxon>Bacteroidota</taxon>
        <taxon>Flavobacteriia</taxon>
        <taxon>Flavobacteriales</taxon>
        <taxon>Flavobacteriaceae</taxon>
        <taxon>Flavobacterium</taxon>
    </lineage>
</organism>
<gene>
    <name evidence="2" type="ORF">I5M07_03780</name>
</gene>
<evidence type="ECO:0000313" key="2">
    <source>
        <dbReference type="EMBL" id="MBK0368947.1"/>
    </source>
</evidence>
<keyword evidence="3" id="KW-1185">Reference proteome</keyword>
<keyword evidence="1" id="KW-0732">Signal</keyword>
<dbReference type="AlphaFoldDB" id="A0A934PJV9"/>
<evidence type="ECO:0000313" key="3">
    <source>
        <dbReference type="Proteomes" id="UP000609172"/>
    </source>
</evidence>
<feature type="chain" id="PRO_5037786614" evidence="1">
    <location>
        <begin position="21"/>
        <end position="149"/>
    </location>
</feature>
<sequence>MKTKNIFTIILLLLSISFYAQKESSDPKREKIKAYKISFLTSELNLTSAEAEKFWPMYTTYDDKQFDLRHKKMKTYLRKLKDENVNALSEKEALSLLNQIENTDDELYALKKKYNSELKRILPAKKIILLKKSEDDFNRKLLQQYRDKK</sequence>
<dbReference type="EMBL" id="JAEHFV010000001">
    <property type="protein sequence ID" value="MBK0368947.1"/>
    <property type="molecule type" value="Genomic_DNA"/>
</dbReference>
<evidence type="ECO:0000256" key="1">
    <source>
        <dbReference type="SAM" id="SignalP"/>
    </source>
</evidence>
<name>A0A934PJV9_9FLAO</name>
<dbReference type="RefSeq" id="WP_200104859.1">
    <property type="nucleotide sequence ID" value="NZ_JAEHFV010000001.1"/>
</dbReference>
<accession>A0A934PJV9</accession>
<protein>
    <submittedName>
        <fullName evidence="2">Sensor of ECF-type sigma factor</fullName>
    </submittedName>
</protein>
<dbReference type="Proteomes" id="UP000609172">
    <property type="component" value="Unassembled WGS sequence"/>
</dbReference>
<feature type="signal peptide" evidence="1">
    <location>
        <begin position="1"/>
        <end position="20"/>
    </location>
</feature>
<proteinExistence type="predicted"/>
<reference evidence="2" key="1">
    <citation type="submission" date="2020-12" db="EMBL/GenBank/DDBJ databases">
        <title>Bacterial novel species Flavobacterium sp. SE-1-e isolated from soil.</title>
        <authorList>
            <person name="Jung H.-Y."/>
        </authorList>
    </citation>
    <scope>NUCLEOTIDE SEQUENCE</scope>
    <source>
        <strain evidence="2">SE-1-e</strain>
    </source>
</reference>